<reference evidence="2" key="1">
    <citation type="journal article" date="2018" name="BMC Genomics">
        <title>Genomic insights into host adaptation between the wheat stripe rust pathogen (Puccinia striiformis f. sp. tritici) and the barley stripe rust pathogen (Puccinia striiformis f. sp. hordei).</title>
        <authorList>
            <person name="Xia C."/>
            <person name="Wang M."/>
            <person name="Yin C."/>
            <person name="Cornejo O.E."/>
            <person name="Hulbert S.H."/>
            <person name="Chen X."/>
        </authorList>
    </citation>
    <scope>NUCLEOTIDE SEQUENCE [LARGE SCALE GENOMIC DNA]</scope>
    <source>
        <strain evidence="2">93-210</strain>
    </source>
</reference>
<dbReference type="Proteomes" id="UP001060170">
    <property type="component" value="Chromosome 7"/>
</dbReference>
<proteinExistence type="predicted"/>
<comment type="caution">
    <text evidence="1">The sequence shown here is derived from an EMBL/GenBank/DDBJ whole genome shotgun (WGS) entry which is preliminary data.</text>
</comment>
<organism evidence="1 2">
    <name type="scientific">Puccinia striiformis f. sp. tritici</name>
    <dbReference type="NCBI Taxonomy" id="168172"/>
    <lineage>
        <taxon>Eukaryota</taxon>
        <taxon>Fungi</taxon>
        <taxon>Dikarya</taxon>
        <taxon>Basidiomycota</taxon>
        <taxon>Pucciniomycotina</taxon>
        <taxon>Pucciniomycetes</taxon>
        <taxon>Pucciniales</taxon>
        <taxon>Pucciniaceae</taxon>
        <taxon>Puccinia</taxon>
    </lineage>
</organism>
<evidence type="ECO:0000313" key="2">
    <source>
        <dbReference type="Proteomes" id="UP001060170"/>
    </source>
</evidence>
<name>A0ACC0EE41_9BASI</name>
<evidence type="ECO:0000313" key="1">
    <source>
        <dbReference type="EMBL" id="KAI7951208.1"/>
    </source>
</evidence>
<reference evidence="1 2" key="3">
    <citation type="journal article" date="2022" name="Microbiol. Spectr.">
        <title>Folding features and dynamics of 3D genome architecture in plant fungal pathogens.</title>
        <authorList>
            <person name="Xia C."/>
        </authorList>
    </citation>
    <scope>NUCLEOTIDE SEQUENCE [LARGE SCALE GENOMIC DNA]</scope>
    <source>
        <strain evidence="1 2">93-210</strain>
    </source>
</reference>
<accession>A0ACC0EE41</accession>
<keyword evidence="2" id="KW-1185">Reference proteome</keyword>
<reference evidence="2" key="2">
    <citation type="journal article" date="2018" name="Mol. Plant Microbe Interact.">
        <title>Genome sequence resources for the wheat stripe rust pathogen (Puccinia striiformis f. sp. tritici) and the barley stripe rust pathogen (Puccinia striiformis f. sp. hordei).</title>
        <authorList>
            <person name="Xia C."/>
            <person name="Wang M."/>
            <person name="Yin C."/>
            <person name="Cornejo O.E."/>
            <person name="Hulbert S.H."/>
            <person name="Chen X."/>
        </authorList>
    </citation>
    <scope>NUCLEOTIDE SEQUENCE [LARGE SCALE GENOMIC DNA]</scope>
    <source>
        <strain evidence="2">93-210</strain>
    </source>
</reference>
<sequence length="68" mass="7476">MTNNSLPGLGIDQEGLGQIKSGSRPETCSETCCQIVWLCLKHFPTHFPFSCVMQYPSSTPNNSKSIDI</sequence>
<protein>
    <submittedName>
        <fullName evidence="1">Uncharacterized protein</fullName>
    </submittedName>
</protein>
<dbReference type="EMBL" id="CM045871">
    <property type="protein sequence ID" value="KAI7951208.1"/>
    <property type="molecule type" value="Genomic_DNA"/>
</dbReference>
<gene>
    <name evidence="1" type="ORF">MJO28_006892</name>
</gene>